<dbReference type="Proteomes" id="UP001156770">
    <property type="component" value="Genome"/>
</dbReference>
<gene>
    <name evidence="1" type="primary">NSs</name>
</gene>
<evidence type="ECO:0000313" key="1">
    <source>
        <dbReference type="EMBL" id="BCT55143.1"/>
    </source>
</evidence>
<organism evidence="1 2">
    <name type="scientific">Toyo virus</name>
    <dbReference type="NCBI Taxonomy" id="2874031"/>
    <lineage>
        <taxon>Viruses</taxon>
        <taxon>Riboviria</taxon>
        <taxon>Orthornavirae</taxon>
        <taxon>Negarnaviricota</taxon>
        <taxon>Polyploviricotina</taxon>
        <taxon>Bunyaviricetes</taxon>
        <taxon>Hareavirales</taxon>
        <taxon>Phenuiviridae</taxon>
        <taxon>Uukuvirus</taxon>
        <taxon>Uukuvirus toyoense</taxon>
    </lineage>
</organism>
<dbReference type="RefSeq" id="YP_010840837.1">
    <property type="nucleotide sequence ID" value="NC_079059.1"/>
</dbReference>
<reference evidence="1 2" key="1">
    <citation type="journal article" date="2021" name="Arch. Virol.">
        <title>Toyo virus, a novel member of the Kaisodi group in the genus Uukuvirus (family Phenuiviridae) found in Haemaphysalis formosensis ticks in Japan.</title>
        <authorList>
            <person name="Kobayashi D."/>
            <person name="Kuwata R."/>
            <person name="Kimura T."/>
            <person name="Faizah A.N."/>
            <person name="Higa Y."/>
            <person name="Hayashi T."/>
            <person name="Sawabe K."/>
            <person name="Isawa H."/>
        </authorList>
    </citation>
    <scope>NUCLEOTIDE SEQUENCE [LARGE SCALE GENOMIC DNA]</scope>
    <source>
        <strain evidence="1 2">IM-OI100</strain>
    </source>
</reference>
<dbReference type="EMBL" id="LC618933">
    <property type="protein sequence ID" value="BCT55143.1"/>
    <property type="molecule type" value="Viral_cRNA"/>
</dbReference>
<dbReference type="GeneID" id="80554506"/>
<accession>A0ABM7PQ39</accession>
<keyword evidence="2" id="KW-1185">Reference proteome</keyword>
<proteinExistence type="predicted"/>
<evidence type="ECO:0000313" key="2">
    <source>
        <dbReference type="Proteomes" id="UP001156770"/>
    </source>
</evidence>
<protein>
    <submittedName>
        <fullName evidence="1">Nonstructural protein</fullName>
    </submittedName>
</protein>
<name>A0ABM7PQ39_9VIRU</name>
<sequence length="261" mass="30408">MSEVVIIPTRKSFRTGLSRIYTVVYETHDTIWDFLENGLQPYLVDLTGTTSMCRITSYGWFDVDPLLYGWTRNASGDDLRTQLALQNICSWPFGRPSLALARLVKRVNDWDWPAAVFTEKVVKSVCRQVLGQSKKVSDSVPLCDQIIYCYLKIKSRMKRFGLDYRKISGLCLVKDLYLCQLLSAEALLQKASLRCQNRWTKQFVFMRRRMEKEEEEKAKKEIELALSGRLNLDELLKDLNFRQCWLDTTWGADWPPLPNTK</sequence>